<feature type="region of interest" description="Disordered" evidence="1">
    <location>
        <begin position="1"/>
        <end position="55"/>
    </location>
</feature>
<feature type="compositionally biased region" description="Basic residues" evidence="1">
    <location>
        <begin position="43"/>
        <end position="55"/>
    </location>
</feature>
<evidence type="ECO:0000256" key="1">
    <source>
        <dbReference type="SAM" id="MobiDB-lite"/>
    </source>
</evidence>
<dbReference type="VEuPathDB" id="FungiDB:JI435_416060"/>
<evidence type="ECO:0000313" key="3">
    <source>
        <dbReference type="Proteomes" id="UP000663193"/>
    </source>
</evidence>
<dbReference type="EMBL" id="CP069033">
    <property type="protein sequence ID" value="QRD00956.1"/>
    <property type="molecule type" value="Genomic_DNA"/>
</dbReference>
<name>A0A7U2FDI0_PHANO</name>
<organism evidence="2 3">
    <name type="scientific">Phaeosphaeria nodorum (strain SN15 / ATCC MYA-4574 / FGSC 10173)</name>
    <name type="common">Glume blotch fungus</name>
    <name type="synonym">Parastagonospora nodorum</name>
    <dbReference type="NCBI Taxonomy" id="321614"/>
    <lineage>
        <taxon>Eukaryota</taxon>
        <taxon>Fungi</taxon>
        <taxon>Dikarya</taxon>
        <taxon>Ascomycota</taxon>
        <taxon>Pezizomycotina</taxon>
        <taxon>Dothideomycetes</taxon>
        <taxon>Pleosporomycetidae</taxon>
        <taxon>Pleosporales</taxon>
        <taxon>Pleosporineae</taxon>
        <taxon>Phaeosphaeriaceae</taxon>
        <taxon>Parastagonospora</taxon>
    </lineage>
</organism>
<feature type="compositionally biased region" description="Basic and acidic residues" evidence="1">
    <location>
        <begin position="33"/>
        <end position="42"/>
    </location>
</feature>
<dbReference type="Proteomes" id="UP000663193">
    <property type="component" value="Chromosome 11"/>
</dbReference>
<feature type="compositionally biased region" description="Polar residues" evidence="1">
    <location>
        <begin position="16"/>
        <end position="32"/>
    </location>
</feature>
<feature type="region of interest" description="Disordered" evidence="1">
    <location>
        <begin position="79"/>
        <end position="98"/>
    </location>
</feature>
<accession>A0A7U2FDI0</accession>
<gene>
    <name evidence="2" type="ORF">JI435_416060</name>
</gene>
<keyword evidence="3" id="KW-1185">Reference proteome</keyword>
<reference evidence="3" key="1">
    <citation type="journal article" date="2021" name="BMC Genomics">
        <title>Chromosome-level genome assembly and manually-curated proteome of model necrotroph Parastagonospora nodorum Sn15 reveals a genome-wide trove of candidate effector homologs, and redundancy of virulence-related functions within an accessory chromosome.</title>
        <authorList>
            <person name="Bertazzoni S."/>
            <person name="Jones D.A.B."/>
            <person name="Phan H.T."/>
            <person name="Tan K.-C."/>
            <person name="Hane J.K."/>
        </authorList>
    </citation>
    <scope>NUCLEOTIDE SEQUENCE [LARGE SCALE GENOMIC DNA]</scope>
    <source>
        <strain evidence="3">SN15 / ATCC MYA-4574 / FGSC 10173)</strain>
    </source>
</reference>
<evidence type="ECO:0000313" key="2">
    <source>
        <dbReference type="EMBL" id="QRD00956.1"/>
    </source>
</evidence>
<protein>
    <submittedName>
        <fullName evidence="2">Uncharacterized protein</fullName>
    </submittedName>
</protein>
<dbReference type="AlphaFoldDB" id="A0A7U2FDI0"/>
<proteinExistence type="predicted"/>
<sequence length="117" mass="12760">MIGSQSVGGKARTLAASAQPNASPLRHLNNQLPHDKPPEQLHHQTRHQPPNHRLYAHHSNATGAAKLLRPISAIIERVEGRNSGPARSRPERPPGLTPLSLGLRLWVAGFAVTCRLF</sequence>